<dbReference type="InterPro" id="IPR013087">
    <property type="entry name" value="Znf_C2H2_type"/>
</dbReference>
<dbReference type="PANTHER" id="PTHR24379">
    <property type="entry name" value="KRAB AND ZINC FINGER DOMAIN-CONTAINING"/>
    <property type="match status" value="1"/>
</dbReference>
<dbReference type="Gene3D" id="3.30.160.60">
    <property type="entry name" value="Classic Zinc Finger"/>
    <property type="match status" value="5"/>
</dbReference>
<feature type="domain" description="C2H2-type" evidence="7">
    <location>
        <begin position="258"/>
        <end position="285"/>
    </location>
</feature>
<dbReference type="InterPro" id="IPR036236">
    <property type="entry name" value="Znf_C2H2_sf"/>
</dbReference>
<dbReference type="PROSITE" id="PS50157">
    <property type="entry name" value="ZINC_FINGER_C2H2_2"/>
    <property type="match status" value="4"/>
</dbReference>
<evidence type="ECO:0000256" key="2">
    <source>
        <dbReference type="ARBA" id="ARBA00022737"/>
    </source>
</evidence>
<evidence type="ECO:0000256" key="3">
    <source>
        <dbReference type="ARBA" id="ARBA00022771"/>
    </source>
</evidence>
<keyword evidence="9" id="KW-1185">Reference proteome</keyword>
<dbReference type="SMART" id="SM00355">
    <property type="entry name" value="ZnF_C2H2"/>
    <property type="match status" value="6"/>
</dbReference>
<dbReference type="GO" id="GO:0008270">
    <property type="term" value="F:zinc ion binding"/>
    <property type="evidence" value="ECO:0007669"/>
    <property type="project" value="UniProtKB-KW"/>
</dbReference>
<keyword evidence="1" id="KW-0479">Metal-binding</keyword>
<keyword evidence="4" id="KW-0862">Zinc</keyword>
<keyword evidence="2" id="KW-0677">Repeat</keyword>
<dbReference type="OrthoDB" id="6077919at2759"/>
<evidence type="ECO:0000256" key="1">
    <source>
        <dbReference type="ARBA" id="ARBA00022723"/>
    </source>
</evidence>
<comment type="caution">
    <text evidence="8">The sequence shown here is derived from an EMBL/GenBank/DDBJ whole genome shotgun (WGS) entry which is preliminary data.</text>
</comment>
<dbReference type="PROSITE" id="PS00028">
    <property type="entry name" value="ZINC_FINGER_C2H2_1"/>
    <property type="match status" value="4"/>
</dbReference>
<evidence type="ECO:0000313" key="8">
    <source>
        <dbReference type="EMBL" id="CAI5439743.1"/>
    </source>
</evidence>
<dbReference type="FunFam" id="3.30.160.60:FF:002343">
    <property type="entry name" value="Zinc finger protein 33A"/>
    <property type="match status" value="1"/>
</dbReference>
<dbReference type="PANTHER" id="PTHR24379:SF121">
    <property type="entry name" value="C2H2-TYPE DOMAIN-CONTAINING PROTEIN"/>
    <property type="match status" value="1"/>
</dbReference>
<dbReference type="Proteomes" id="UP001152747">
    <property type="component" value="Unassembled WGS sequence"/>
</dbReference>
<dbReference type="Pfam" id="PF00096">
    <property type="entry name" value="zf-C2H2"/>
    <property type="match status" value="3"/>
</dbReference>
<gene>
    <name evidence="8" type="ORF">CAMP_LOCUS2380</name>
</gene>
<protein>
    <recommendedName>
        <fullName evidence="7">C2H2-type domain-containing protein</fullName>
    </recommendedName>
</protein>
<accession>A0A9P1I754</accession>
<evidence type="ECO:0000256" key="4">
    <source>
        <dbReference type="ARBA" id="ARBA00022833"/>
    </source>
</evidence>
<evidence type="ECO:0000259" key="7">
    <source>
        <dbReference type="PROSITE" id="PS50157"/>
    </source>
</evidence>
<dbReference type="SUPFAM" id="SSF57667">
    <property type="entry name" value="beta-beta-alpha zinc fingers"/>
    <property type="match status" value="2"/>
</dbReference>
<organism evidence="8 9">
    <name type="scientific">Caenorhabditis angaria</name>
    <dbReference type="NCBI Taxonomy" id="860376"/>
    <lineage>
        <taxon>Eukaryota</taxon>
        <taxon>Metazoa</taxon>
        <taxon>Ecdysozoa</taxon>
        <taxon>Nematoda</taxon>
        <taxon>Chromadorea</taxon>
        <taxon>Rhabditida</taxon>
        <taxon>Rhabditina</taxon>
        <taxon>Rhabditomorpha</taxon>
        <taxon>Rhabditoidea</taxon>
        <taxon>Rhabditidae</taxon>
        <taxon>Peloderinae</taxon>
        <taxon>Caenorhabditis</taxon>
    </lineage>
</organism>
<feature type="compositionally biased region" description="Polar residues" evidence="6">
    <location>
        <begin position="222"/>
        <end position="254"/>
    </location>
</feature>
<feature type="domain" description="C2H2-type" evidence="7">
    <location>
        <begin position="286"/>
        <end position="313"/>
    </location>
</feature>
<evidence type="ECO:0000313" key="9">
    <source>
        <dbReference type="Proteomes" id="UP001152747"/>
    </source>
</evidence>
<feature type="domain" description="C2H2-type" evidence="7">
    <location>
        <begin position="314"/>
        <end position="342"/>
    </location>
</feature>
<name>A0A9P1I754_9PELO</name>
<dbReference type="EMBL" id="CANHGI010000001">
    <property type="protein sequence ID" value="CAI5439743.1"/>
    <property type="molecule type" value="Genomic_DNA"/>
</dbReference>
<dbReference type="FunFam" id="3.30.160.60:FF:000086">
    <property type="entry name" value="transcription factor E4F1 isoform X1"/>
    <property type="match status" value="1"/>
</dbReference>
<evidence type="ECO:0000256" key="5">
    <source>
        <dbReference type="PROSITE-ProRule" id="PRU00042"/>
    </source>
</evidence>
<feature type="domain" description="C2H2-type" evidence="7">
    <location>
        <begin position="343"/>
        <end position="366"/>
    </location>
</feature>
<dbReference type="AlphaFoldDB" id="A0A9P1I754"/>
<keyword evidence="3 5" id="KW-0863">Zinc-finger</keyword>
<feature type="region of interest" description="Disordered" evidence="6">
    <location>
        <begin position="216"/>
        <end position="254"/>
    </location>
</feature>
<evidence type="ECO:0000256" key="6">
    <source>
        <dbReference type="SAM" id="MobiDB-lite"/>
    </source>
</evidence>
<reference evidence="8" key="1">
    <citation type="submission" date="2022-11" db="EMBL/GenBank/DDBJ databases">
        <authorList>
            <person name="Kikuchi T."/>
        </authorList>
    </citation>
    <scope>NUCLEOTIDE SEQUENCE</scope>
    <source>
        <strain evidence="8">PS1010</strain>
    </source>
</reference>
<proteinExistence type="predicted"/>
<sequence>MLGYPIVFRCCECTVEEPNLENLESHIWSRHFRKFPYNCSICDFPAINSSSLQDHFSHLHPEVEFVDFKRNLEDEKRLRQMVAESIAVLVETQDNTCTSAASSGAQTVGEPRVFRTARKALPQAVFVEEVATNSDEDDFGLLEDDENVDLDEDCEEEEVVGGYVDNMGNAIFMGGNFMEEEEEEEDEDEQIGTGNSFHLKLLRQRRLEKTINDVASEGAMSIPSTSRTIMQSSTEPQGSQTSPNKQSAPGKSSKSARLQCEMCGKNFKFASKLNEHRRSHLGERPFKCDFCPAEFTQKGALNVHSRLHTGERPYMCQWECGRSFVSSSARKLHEKTHSGERSFACTICMKTFTKNSHCLRHFRNIHGRVLAVAAENSYEIANSAAGGTLEITMNVMSNEDVVLGDEKYRCLVNDVIDSVRGEKYIRNCEEEVVELEEE</sequence>